<keyword evidence="1" id="KW-0812">Transmembrane</keyword>
<feature type="transmembrane region" description="Helical" evidence="1">
    <location>
        <begin position="9"/>
        <end position="29"/>
    </location>
</feature>
<proteinExistence type="predicted"/>
<organism evidence="2 3">
    <name type="scientific">Egicoccus halophilus</name>
    <dbReference type="NCBI Taxonomy" id="1670830"/>
    <lineage>
        <taxon>Bacteria</taxon>
        <taxon>Bacillati</taxon>
        <taxon>Actinomycetota</taxon>
        <taxon>Nitriliruptoria</taxon>
        <taxon>Egicoccales</taxon>
        <taxon>Egicoccaceae</taxon>
        <taxon>Egicoccus</taxon>
    </lineage>
</organism>
<evidence type="ECO:0000313" key="3">
    <source>
        <dbReference type="Proteomes" id="UP000650511"/>
    </source>
</evidence>
<dbReference type="OrthoDB" id="677174at2"/>
<reference evidence="2" key="2">
    <citation type="submission" date="2020-09" db="EMBL/GenBank/DDBJ databases">
        <authorList>
            <person name="Sun Q."/>
            <person name="Zhou Y."/>
        </authorList>
    </citation>
    <scope>NUCLEOTIDE SEQUENCE</scope>
    <source>
        <strain evidence="2">CGMCC 1.14988</strain>
    </source>
</reference>
<evidence type="ECO:0000256" key="1">
    <source>
        <dbReference type="SAM" id="Phobius"/>
    </source>
</evidence>
<dbReference type="AlphaFoldDB" id="A0A8J3A7B3"/>
<name>A0A8J3A7B3_9ACTN</name>
<keyword evidence="1" id="KW-1133">Transmembrane helix</keyword>
<sequence>MDPALLYELLGYLASALIVVSLLMTSVLRLRVIGLAGAITFTAYGLLIEAYPIAIANGAIVFIHVFHLRRMLRARATDAWFEAVEVSPDSPVLRRFVDFHAEDARRFQPDFPGIRPEQLALLVLRDAVPVGVVLAEVTGHEARVVLDYVTAEHRDLRPGRFVWIESDAFTSRGVRRVTTTAPTDDHARYLDQVGFSRAEDGVWVREG</sequence>
<accession>A0A8J3A7B3</accession>
<protein>
    <recommendedName>
        <fullName evidence="4">Inner membrane protein</fullName>
    </recommendedName>
</protein>
<keyword evidence="1" id="KW-0472">Membrane</keyword>
<keyword evidence="3" id="KW-1185">Reference proteome</keyword>
<dbReference type="Proteomes" id="UP000650511">
    <property type="component" value="Unassembled WGS sequence"/>
</dbReference>
<gene>
    <name evidence="2" type="ORF">GCM10011354_02810</name>
</gene>
<feature type="transmembrane region" description="Helical" evidence="1">
    <location>
        <begin position="41"/>
        <end position="66"/>
    </location>
</feature>
<dbReference type="RefSeq" id="WP_130648314.1">
    <property type="nucleotide sequence ID" value="NZ_BMHA01000001.1"/>
</dbReference>
<evidence type="ECO:0008006" key="4">
    <source>
        <dbReference type="Google" id="ProtNLM"/>
    </source>
</evidence>
<evidence type="ECO:0000313" key="2">
    <source>
        <dbReference type="EMBL" id="GGI03157.1"/>
    </source>
</evidence>
<dbReference type="EMBL" id="BMHA01000001">
    <property type="protein sequence ID" value="GGI03157.1"/>
    <property type="molecule type" value="Genomic_DNA"/>
</dbReference>
<reference evidence="2" key="1">
    <citation type="journal article" date="2014" name="Int. J. Syst. Evol. Microbiol.">
        <title>Complete genome sequence of Corynebacterium casei LMG S-19264T (=DSM 44701T), isolated from a smear-ripened cheese.</title>
        <authorList>
            <consortium name="US DOE Joint Genome Institute (JGI-PGF)"/>
            <person name="Walter F."/>
            <person name="Albersmeier A."/>
            <person name="Kalinowski J."/>
            <person name="Ruckert C."/>
        </authorList>
    </citation>
    <scope>NUCLEOTIDE SEQUENCE</scope>
    <source>
        <strain evidence="2">CGMCC 1.14988</strain>
    </source>
</reference>
<comment type="caution">
    <text evidence="2">The sequence shown here is derived from an EMBL/GenBank/DDBJ whole genome shotgun (WGS) entry which is preliminary data.</text>
</comment>